<evidence type="ECO:0000256" key="3">
    <source>
        <dbReference type="ARBA" id="ARBA00022691"/>
    </source>
</evidence>
<dbReference type="InterPro" id="IPR012840">
    <property type="entry name" value="NrdG2"/>
</dbReference>
<dbReference type="InterPro" id="IPR007197">
    <property type="entry name" value="rSAM"/>
</dbReference>
<dbReference type="GO" id="GO:0051539">
    <property type="term" value="F:4 iron, 4 sulfur cluster binding"/>
    <property type="evidence" value="ECO:0007669"/>
    <property type="project" value="UniProtKB-KW"/>
</dbReference>
<dbReference type="PANTHER" id="PTHR30352:SF13">
    <property type="entry name" value="GLYCYL-RADICAL ENZYME ACTIVATING ENZYME YJJW-RELATED"/>
    <property type="match status" value="1"/>
</dbReference>
<dbReference type="AlphaFoldDB" id="A0A512H930"/>
<dbReference type="GO" id="GO:0003824">
    <property type="term" value="F:catalytic activity"/>
    <property type="evidence" value="ECO:0007669"/>
    <property type="project" value="InterPro"/>
</dbReference>
<keyword evidence="4" id="KW-0479">Metal-binding</keyword>
<dbReference type="Gene3D" id="3.20.20.70">
    <property type="entry name" value="Aldolase class I"/>
    <property type="match status" value="1"/>
</dbReference>
<dbReference type="NCBIfam" id="TIGR02495">
    <property type="entry name" value="NrdG2"/>
    <property type="match status" value="1"/>
</dbReference>
<evidence type="ECO:0000256" key="1">
    <source>
        <dbReference type="ARBA" id="ARBA00001966"/>
    </source>
</evidence>
<gene>
    <name evidence="8" type="ORF">ROR02_20970</name>
</gene>
<dbReference type="InterPro" id="IPR058240">
    <property type="entry name" value="rSAM_sf"/>
</dbReference>
<organism evidence="8 9">
    <name type="scientific">Pararhodospirillum oryzae</name>
    <dbReference type="NCBI Taxonomy" id="478448"/>
    <lineage>
        <taxon>Bacteria</taxon>
        <taxon>Pseudomonadati</taxon>
        <taxon>Pseudomonadota</taxon>
        <taxon>Alphaproteobacteria</taxon>
        <taxon>Rhodospirillales</taxon>
        <taxon>Rhodospirillaceae</taxon>
        <taxon>Pararhodospirillum</taxon>
    </lineage>
</organism>
<accession>A0A512H930</accession>
<dbReference type="PROSITE" id="PS51918">
    <property type="entry name" value="RADICAL_SAM"/>
    <property type="match status" value="1"/>
</dbReference>
<evidence type="ECO:0000256" key="2">
    <source>
        <dbReference type="ARBA" id="ARBA00022485"/>
    </source>
</evidence>
<keyword evidence="5" id="KW-0408">Iron</keyword>
<dbReference type="RefSeq" id="WP_147163983.1">
    <property type="nucleotide sequence ID" value="NZ_BJZO01000055.1"/>
</dbReference>
<dbReference type="EMBL" id="BJZO01000055">
    <property type="protein sequence ID" value="GEO81966.1"/>
    <property type="molecule type" value="Genomic_DNA"/>
</dbReference>
<dbReference type="SFLD" id="SFLDG01094">
    <property type="entry name" value="Uncharacterised_Radical_SAM_Su"/>
    <property type="match status" value="1"/>
</dbReference>
<comment type="cofactor">
    <cofactor evidence="1">
        <name>[4Fe-4S] cluster</name>
        <dbReference type="ChEBI" id="CHEBI:49883"/>
    </cofactor>
</comment>
<sequence>MSDFLRVGGLARLSTCDWPGQLVATVFCQGCPWRCAYCHNPHLWPAGTPALVSWDEVLAFLDTRRGLLDGVVFSGGEALWQPGLPEAMAAVRALGFRVGLHTGGAFPRRLAAVLPLLDWIGFDVKAPFAAYDALTRMPGSGARARESLRQVLAAGVPVDVRTTVHPALLDEAGLRALDADLAALGAPPIRHQPFRPAGCADPVLVGRG</sequence>
<proteinExistence type="predicted"/>
<dbReference type="CDD" id="cd01335">
    <property type="entry name" value="Radical_SAM"/>
    <property type="match status" value="1"/>
</dbReference>
<dbReference type="OrthoDB" id="9792276at2"/>
<evidence type="ECO:0000256" key="5">
    <source>
        <dbReference type="ARBA" id="ARBA00023004"/>
    </source>
</evidence>
<reference evidence="8 9" key="1">
    <citation type="submission" date="2019-07" db="EMBL/GenBank/DDBJ databases">
        <title>Whole genome shotgun sequence of Rhodospirillum oryzae NBRC 107573.</title>
        <authorList>
            <person name="Hosoyama A."/>
            <person name="Uohara A."/>
            <person name="Ohji S."/>
            <person name="Ichikawa N."/>
        </authorList>
    </citation>
    <scope>NUCLEOTIDE SEQUENCE [LARGE SCALE GENOMIC DNA]</scope>
    <source>
        <strain evidence="8 9">NBRC 107573</strain>
    </source>
</reference>
<dbReference type="Pfam" id="PF04055">
    <property type="entry name" value="Radical_SAM"/>
    <property type="match status" value="1"/>
</dbReference>
<dbReference type="InterPro" id="IPR034457">
    <property type="entry name" value="Organic_radical-activating"/>
</dbReference>
<evidence type="ECO:0000256" key="4">
    <source>
        <dbReference type="ARBA" id="ARBA00022723"/>
    </source>
</evidence>
<name>A0A512H930_9PROT</name>
<keyword evidence="6" id="KW-0411">Iron-sulfur</keyword>
<dbReference type="PANTHER" id="PTHR30352">
    <property type="entry name" value="PYRUVATE FORMATE-LYASE-ACTIVATING ENZYME"/>
    <property type="match status" value="1"/>
</dbReference>
<dbReference type="SUPFAM" id="SSF102114">
    <property type="entry name" value="Radical SAM enzymes"/>
    <property type="match status" value="1"/>
</dbReference>
<feature type="domain" description="Radical SAM core" evidence="7">
    <location>
        <begin position="18"/>
        <end position="208"/>
    </location>
</feature>
<dbReference type="Proteomes" id="UP000321567">
    <property type="component" value="Unassembled WGS sequence"/>
</dbReference>
<comment type="caution">
    <text evidence="8">The sequence shown here is derived from an EMBL/GenBank/DDBJ whole genome shotgun (WGS) entry which is preliminary data.</text>
</comment>
<dbReference type="GO" id="GO:0046872">
    <property type="term" value="F:metal ion binding"/>
    <property type="evidence" value="ECO:0007669"/>
    <property type="project" value="UniProtKB-KW"/>
</dbReference>
<dbReference type="SFLD" id="SFLDS00029">
    <property type="entry name" value="Radical_SAM"/>
    <property type="match status" value="1"/>
</dbReference>
<evidence type="ECO:0000259" key="7">
    <source>
        <dbReference type="PROSITE" id="PS51918"/>
    </source>
</evidence>
<keyword evidence="2" id="KW-0004">4Fe-4S</keyword>
<dbReference type="InterPro" id="IPR013785">
    <property type="entry name" value="Aldolase_TIM"/>
</dbReference>
<evidence type="ECO:0000256" key="6">
    <source>
        <dbReference type="ARBA" id="ARBA00023014"/>
    </source>
</evidence>
<evidence type="ECO:0000313" key="9">
    <source>
        <dbReference type="Proteomes" id="UP000321567"/>
    </source>
</evidence>
<protein>
    <submittedName>
        <fullName evidence="8">Anaerobic ribonucleoside-triphosphate reductase activating protein</fullName>
    </submittedName>
</protein>
<keyword evidence="9" id="KW-1185">Reference proteome</keyword>
<evidence type="ECO:0000313" key="8">
    <source>
        <dbReference type="EMBL" id="GEO81966.1"/>
    </source>
</evidence>
<keyword evidence="3" id="KW-0949">S-adenosyl-L-methionine</keyword>